<gene>
    <name evidence="10" type="ORF">EPA93_20160</name>
</gene>
<feature type="transmembrane region" description="Helical" evidence="8">
    <location>
        <begin position="236"/>
        <end position="255"/>
    </location>
</feature>
<feature type="transmembrane region" description="Helical" evidence="8">
    <location>
        <begin position="163"/>
        <end position="185"/>
    </location>
</feature>
<evidence type="ECO:0000256" key="1">
    <source>
        <dbReference type="ARBA" id="ARBA00004651"/>
    </source>
</evidence>
<keyword evidence="10" id="KW-0808">Transferase</keyword>
<keyword evidence="10" id="KW-0012">Acyltransferase</keyword>
<comment type="subcellular location">
    <subcellularLocation>
        <location evidence="1">Cell membrane</location>
        <topology evidence="1">Multi-pass membrane protein</topology>
    </subcellularLocation>
</comment>
<reference evidence="10 11" key="1">
    <citation type="submission" date="2019-01" db="EMBL/GenBank/DDBJ databases">
        <title>Ktedonosporobacter rubrisoli SCAWS-G2.</title>
        <authorList>
            <person name="Huang Y."/>
            <person name="Yan B."/>
        </authorList>
    </citation>
    <scope>NUCLEOTIDE SEQUENCE [LARGE SCALE GENOMIC DNA]</scope>
    <source>
        <strain evidence="10 11">SCAWS-G2</strain>
    </source>
</reference>
<feature type="domain" description="Acyltransferase 3" evidence="9">
    <location>
        <begin position="15"/>
        <end position="367"/>
    </location>
</feature>
<organism evidence="10 11">
    <name type="scientific">Ktedonosporobacter rubrisoli</name>
    <dbReference type="NCBI Taxonomy" id="2509675"/>
    <lineage>
        <taxon>Bacteria</taxon>
        <taxon>Bacillati</taxon>
        <taxon>Chloroflexota</taxon>
        <taxon>Ktedonobacteria</taxon>
        <taxon>Ktedonobacterales</taxon>
        <taxon>Ktedonosporobacteraceae</taxon>
        <taxon>Ktedonosporobacter</taxon>
    </lineage>
</organism>
<feature type="transmembrane region" description="Helical" evidence="8">
    <location>
        <begin position="53"/>
        <end position="78"/>
    </location>
</feature>
<evidence type="ECO:0000256" key="3">
    <source>
        <dbReference type="ARBA" id="ARBA00022475"/>
    </source>
</evidence>
<feature type="transmembrane region" description="Helical" evidence="8">
    <location>
        <begin position="90"/>
        <end position="109"/>
    </location>
</feature>
<protein>
    <submittedName>
        <fullName evidence="10">Acyltransferase</fullName>
    </submittedName>
</protein>
<proteinExistence type="inferred from homology"/>
<keyword evidence="5 8" id="KW-1133">Transmembrane helix</keyword>
<feature type="transmembrane region" description="Helical" evidence="8">
    <location>
        <begin position="21"/>
        <end position="41"/>
    </location>
</feature>
<evidence type="ECO:0000256" key="4">
    <source>
        <dbReference type="ARBA" id="ARBA00022692"/>
    </source>
</evidence>
<evidence type="ECO:0000256" key="8">
    <source>
        <dbReference type="SAM" id="Phobius"/>
    </source>
</evidence>
<dbReference type="OrthoDB" id="569695at2"/>
<evidence type="ECO:0000256" key="6">
    <source>
        <dbReference type="ARBA" id="ARBA00023136"/>
    </source>
</evidence>
<keyword evidence="11" id="KW-1185">Reference proteome</keyword>
<feature type="transmembrane region" description="Helical" evidence="8">
    <location>
        <begin position="341"/>
        <end position="365"/>
    </location>
</feature>
<evidence type="ECO:0000313" key="10">
    <source>
        <dbReference type="EMBL" id="QBD78186.1"/>
    </source>
</evidence>
<dbReference type="AlphaFoldDB" id="A0A4P6JTF6"/>
<dbReference type="PANTHER" id="PTHR40074:SF2">
    <property type="entry name" value="O-ACETYLTRANSFERASE WECH"/>
    <property type="match status" value="1"/>
</dbReference>
<feature type="region of interest" description="Disordered" evidence="7">
    <location>
        <begin position="383"/>
        <end position="411"/>
    </location>
</feature>
<comment type="similarity">
    <text evidence="2">Belongs to the acyltransferase 3 family.</text>
</comment>
<accession>A0A4P6JTF6</accession>
<dbReference type="Pfam" id="PF01757">
    <property type="entry name" value="Acyl_transf_3"/>
    <property type="match status" value="1"/>
</dbReference>
<evidence type="ECO:0000256" key="7">
    <source>
        <dbReference type="SAM" id="MobiDB-lite"/>
    </source>
</evidence>
<dbReference type="GO" id="GO:0009246">
    <property type="term" value="P:enterobacterial common antigen biosynthetic process"/>
    <property type="evidence" value="ECO:0007669"/>
    <property type="project" value="TreeGrafter"/>
</dbReference>
<evidence type="ECO:0000259" key="9">
    <source>
        <dbReference type="Pfam" id="PF01757"/>
    </source>
</evidence>
<evidence type="ECO:0000256" key="2">
    <source>
        <dbReference type="ARBA" id="ARBA00007400"/>
    </source>
</evidence>
<dbReference type="InterPro" id="IPR002656">
    <property type="entry name" value="Acyl_transf_3_dom"/>
</dbReference>
<evidence type="ECO:0000256" key="5">
    <source>
        <dbReference type="ARBA" id="ARBA00022989"/>
    </source>
</evidence>
<feature type="compositionally biased region" description="Polar residues" evidence="7">
    <location>
        <begin position="383"/>
        <end position="392"/>
    </location>
</feature>
<keyword evidence="6 8" id="KW-0472">Membrane</keyword>
<dbReference type="EMBL" id="CP035758">
    <property type="protein sequence ID" value="QBD78186.1"/>
    <property type="molecule type" value="Genomic_DNA"/>
</dbReference>
<keyword evidence="4 8" id="KW-0812">Transmembrane</keyword>
<feature type="transmembrane region" description="Helical" evidence="8">
    <location>
        <begin position="315"/>
        <end position="335"/>
    </location>
</feature>
<keyword evidence="3" id="KW-1003">Cell membrane</keyword>
<dbReference type="KEGG" id="kbs:EPA93_20160"/>
<feature type="transmembrane region" description="Helical" evidence="8">
    <location>
        <begin position="205"/>
        <end position="224"/>
    </location>
</feature>
<dbReference type="PANTHER" id="PTHR40074">
    <property type="entry name" value="O-ACETYLTRANSFERASE WECH"/>
    <property type="match status" value="1"/>
</dbReference>
<name>A0A4P6JTF6_KTERU</name>
<dbReference type="GO" id="GO:0005886">
    <property type="term" value="C:plasma membrane"/>
    <property type="evidence" value="ECO:0007669"/>
    <property type="project" value="UniProtKB-SubCell"/>
</dbReference>
<feature type="transmembrane region" description="Helical" evidence="8">
    <location>
        <begin position="275"/>
        <end position="294"/>
    </location>
</feature>
<evidence type="ECO:0000313" key="11">
    <source>
        <dbReference type="Proteomes" id="UP000290365"/>
    </source>
</evidence>
<dbReference type="Proteomes" id="UP000290365">
    <property type="component" value="Chromosome"/>
</dbReference>
<dbReference type="GO" id="GO:0016413">
    <property type="term" value="F:O-acetyltransferase activity"/>
    <property type="evidence" value="ECO:0007669"/>
    <property type="project" value="TreeGrafter"/>
</dbReference>
<sequence>MEDVVREQQQRRAHIYELDPLRICTALCVVGVHVLSFTLFLNHTDIGTQIQNAFVVALHFTREVFMFVTAFAMVYVYYGRPFNFKRFWTKRGIGVLIPYAIWSIIYTWVNNPPLPAGTFTKTALLDILTGNASYQLYYILLTLQFYLILPLFLLFLKQVKNRPWIVLSISFVFQVVFMYLDYHLLQKGSLASSGFWQFIAQYQNRFVLVYQLYFILGGLTALYLQQVRAFLLRHGRAVVCLTLFALAGLWIHYVLQMRIYQEPMDYATSVLQPAMVFYSTAVIAGFFWLVSRWAKRVDADGRPKGYRIWHLLSDVSFGVYLIHALLLTATLKWVVPSMPEAWPVAIRVVLTWLITAGGATAISIVMMHIPVLSRLVGRAQIARRSSTSTPQASPKAEQDIAAEAKQAQHAL</sequence>
<feature type="transmembrane region" description="Helical" evidence="8">
    <location>
        <begin position="136"/>
        <end position="156"/>
    </location>
</feature>